<dbReference type="Pfam" id="PF15919">
    <property type="entry name" value="HicB_lk_antitox"/>
    <property type="match status" value="1"/>
</dbReference>
<keyword evidence="3" id="KW-1185">Reference proteome</keyword>
<dbReference type="SUPFAM" id="SSF143100">
    <property type="entry name" value="TTHA1013/TTHA0281-like"/>
    <property type="match status" value="1"/>
</dbReference>
<comment type="caution">
    <text evidence="2">The sequence shown here is derived from an EMBL/GenBank/DDBJ whole genome shotgun (WGS) entry which is preliminary data.</text>
</comment>
<evidence type="ECO:0000259" key="1">
    <source>
        <dbReference type="Pfam" id="PF15919"/>
    </source>
</evidence>
<dbReference type="EMBL" id="JADFFK010000001">
    <property type="protein sequence ID" value="MBE9635800.1"/>
    <property type="molecule type" value="Genomic_DNA"/>
</dbReference>
<evidence type="ECO:0000313" key="2">
    <source>
        <dbReference type="EMBL" id="MBE9635800.1"/>
    </source>
</evidence>
<dbReference type="InterPro" id="IPR051404">
    <property type="entry name" value="TA_system_antitoxin"/>
</dbReference>
<protein>
    <submittedName>
        <fullName evidence="2">Type II toxin-antitoxin system HicB family antitoxin</fullName>
    </submittedName>
</protein>
<name>A0ABR9WWX1_9RHOB</name>
<dbReference type="InterPro" id="IPR035069">
    <property type="entry name" value="TTHA1013/TTHA0281-like"/>
</dbReference>
<dbReference type="PANTHER" id="PTHR34504">
    <property type="entry name" value="ANTITOXIN HICB"/>
    <property type="match status" value="1"/>
</dbReference>
<dbReference type="PANTHER" id="PTHR34504:SF4">
    <property type="entry name" value="ANTITOXIN HICB"/>
    <property type="match status" value="1"/>
</dbReference>
<dbReference type="InterPro" id="IPR031807">
    <property type="entry name" value="HicB-like"/>
</dbReference>
<dbReference type="SUPFAM" id="SSF47413">
    <property type="entry name" value="lambda repressor-like DNA-binding domains"/>
    <property type="match status" value="1"/>
</dbReference>
<dbReference type="Gene3D" id="3.30.160.250">
    <property type="match status" value="1"/>
</dbReference>
<proteinExistence type="predicted"/>
<dbReference type="RefSeq" id="WP_194133098.1">
    <property type="nucleotide sequence ID" value="NZ_JADFFK010000001.1"/>
</dbReference>
<evidence type="ECO:0000313" key="3">
    <source>
        <dbReference type="Proteomes" id="UP000607796"/>
    </source>
</evidence>
<sequence>MLNYPINVEPDGDGYLVTCPDLPEVTSDGDTLEEAFANGADAVEEALAGRLDDFDGIPHPSVGELTVAVSTLIGLKVQLYWELEARGLSRADLVRTLGWSRTQVDRLFAPRHATRLDQFDAAFEALGKRILTVAA</sequence>
<reference evidence="2 3" key="1">
    <citation type="journal article" date="2021" name="Int. J. Syst. Evol. Microbiol.">
        <title>Salipiger mangrovisoli sp. nov., isolated from mangrove soil and the proposal for the reclassification of Paraphaeobacter pallidus as Salipiger pallidus comb. nov.</title>
        <authorList>
            <person name="Du J."/>
            <person name="Liu Y."/>
            <person name="Pei T."/>
            <person name="Deng M.R."/>
            <person name="Zhu H."/>
        </authorList>
    </citation>
    <scope>NUCLEOTIDE SEQUENCE [LARGE SCALE GENOMIC DNA]</scope>
    <source>
        <strain evidence="2 3">6D45A</strain>
    </source>
</reference>
<gene>
    <name evidence="2" type="ORF">IQ782_02990</name>
</gene>
<organism evidence="2 3">
    <name type="scientific">Salipiger mangrovisoli</name>
    <dbReference type="NCBI Taxonomy" id="2865933"/>
    <lineage>
        <taxon>Bacteria</taxon>
        <taxon>Pseudomonadati</taxon>
        <taxon>Pseudomonadota</taxon>
        <taxon>Alphaproteobacteria</taxon>
        <taxon>Rhodobacterales</taxon>
        <taxon>Roseobacteraceae</taxon>
        <taxon>Salipiger</taxon>
    </lineage>
</organism>
<dbReference type="InterPro" id="IPR010982">
    <property type="entry name" value="Lambda_DNA-bd_dom_sf"/>
</dbReference>
<feature type="domain" description="HicB-like antitoxin of toxin-antitoxin system" evidence="1">
    <location>
        <begin position="4"/>
        <end position="61"/>
    </location>
</feature>
<accession>A0ABR9WWX1</accession>
<dbReference type="Proteomes" id="UP000607796">
    <property type="component" value="Unassembled WGS sequence"/>
</dbReference>